<evidence type="ECO:0000313" key="2">
    <source>
        <dbReference type="Proteomes" id="UP001552427"/>
    </source>
</evidence>
<organism evidence="1 2">
    <name type="scientific">Nonomuraea bangladeshensis</name>
    <dbReference type="NCBI Taxonomy" id="404385"/>
    <lineage>
        <taxon>Bacteria</taxon>
        <taxon>Bacillati</taxon>
        <taxon>Actinomycetota</taxon>
        <taxon>Actinomycetes</taxon>
        <taxon>Streptosporangiales</taxon>
        <taxon>Streptosporangiaceae</taxon>
        <taxon>Nonomuraea</taxon>
    </lineage>
</organism>
<proteinExistence type="predicted"/>
<accession>A0ABV3H7I3</accession>
<keyword evidence="2" id="KW-1185">Reference proteome</keyword>
<comment type="caution">
    <text evidence="1">The sequence shown here is derived from an EMBL/GenBank/DDBJ whole genome shotgun (WGS) entry which is preliminary data.</text>
</comment>
<dbReference type="EMBL" id="JBFARM010000007">
    <property type="protein sequence ID" value="MEV4288486.1"/>
    <property type="molecule type" value="Genomic_DNA"/>
</dbReference>
<reference evidence="1 2" key="1">
    <citation type="submission" date="2024-06" db="EMBL/GenBank/DDBJ databases">
        <title>The Natural Products Discovery Center: Release of the First 8490 Sequenced Strains for Exploring Actinobacteria Biosynthetic Diversity.</title>
        <authorList>
            <person name="Kalkreuter E."/>
            <person name="Kautsar S.A."/>
            <person name="Yang D."/>
            <person name="Bader C.D."/>
            <person name="Teijaro C.N."/>
            <person name="Fluegel L."/>
            <person name="Davis C.M."/>
            <person name="Simpson J.R."/>
            <person name="Lauterbach L."/>
            <person name="Steele A.D."/>
            <person name="Gui C."/>
            <person name="Meng S."/>
            <person name="Li G."/>
            <person name="Viehrig K."/>
            <person name="Ye F."/>
            <person name="Su P."/>
            <person name="Kiefer A.F."/>
            <person name="Nichols A."/>
            <person name="Cepeda A.J."/>
            <person name="Yan W."/>
            <person name="Fan B."/>
            <person name="Jiang Y."/>
            <person name="Adhikari A."/>
            <person name="Zheng C.-J."/>
            <person name="Schuster L."/>
            <person name="Cowan T.M."/>
            <person name="Smanski M.J."/>
            <person name="Chevrette M.G."/>
            <person name="De Carvalho L.P.S."/>
            <person name="Shen B."/>
        </authorList>
    </citation>
    <scope>NUCLEOTIDE SEQUENCE [LARGE SCALE GENOMIC DNA]</scope>
    <source>
        <strain evidence="1 2">NPDC049574</strain>
    </source>
</reference>
<dbReference type="RefSeq" id="WP_364453404.1">
    <property type="nucleotide sequence ID" value="NZ_JBFARM010000007.1"/>
</dbReference>
<gene>
    <name evidence="1" type="ORF">AB0K40_23500</name>
</gene>
<evidence type="ECO:0000313" key="1">
    <source>
        <dbReference type="EMBL" id="MEV4288486.1"/>
    </source>
</evidence>
<name>A0ABV3H7I3_9ACTN</name>
<dbReference type="Proteomes" id="UP001552427">
    <property type="component" value="Unassembled WGS sequence"/>
</dbReference>
<protein>
    <submittedName>
        <fullName evidence="1">Uncharacterized protein</fullName>
    </submittedName>
</protein>
<sequence>MTVQLTVSGRADVLGEALVVASFGDRTTSEESDDDRVSMATRSMLASGGLSEAASRFFIADPVP</sequence>